<proteinExistence type="inferred from homology"/>
<accession>A0A8J8GC69</accession>
<keyword evidence="4" id="KW-0694">RNA-binding</keyword>
<reference evidence="5" key="1">
    <citation type="submission" date="2020-05" db="EMBL/GenBank/DDBJ databases">
        <title>Genomic Encyclopedia of Type Strains, Phase IV (KMG-V): Genome sequencing to study the core and pangenomes of soil and plant-associated prokaryotes.</title>
        <authorList>
            <person name="Whitman W."/>
        </authorList>
    </citation>
    <scope>NUCLEOTIDE SEQUENCE</scope>
    <source>
        <strain evidence="5">16F</strain>
    </source>
</reference>
<gene>
    <name evidence="4" type="primary">rplW</name>
    <name evidence="5" type="ORF">HNQ03_002630</name>
</gene>
<evidence type="ECO:0000256" key="2">
    <source>
        <dbReference type="ARBA" id="ARBA00022980"/>
    </source>
</evidence>
<keyword evidence="4" id="KW-0699">rRNA-binding</keyword>
<dbReference type="EMBL" id="JABSNO010000022">
    <property type="protein sequence ID" value="NRS93539.1"/>
    <property type="molecule type" value="Genomic_DNA"/>
</dbReference>
<dbReference type="GO" id="GO:0005840">
    <property type="term" value="C:ribosome"/>
    <property type="evidence" value="ECO:0007669"/>
    <property type="project" value="UniProtKB-KW"/>
</dbReference>
<dbReference type="Gene3D" id="3.30.70.330">
    <property type="match status" value="1"/>
</dbReference>
<dbReference type="InterPro" id="IPR012677">
    <property type="entry name" value="Nucleotide-bd_a/b_plait_sf"/>
</dbReference>
<dbReference type="GO" id="GO:0006412">
    <property type="term" value="P:translation"/>
    <property type="evidence" value="ECO:0007669"/>
    <property type="project" value="UniProtKB-UniRule"/>
</dbReference>
<keyword evidence="3 4" id="KW-0687">Ribonucleoprotein</keyword>
<evidence type="ECO:0000256" key="3">
    <source>
        <dbReference type="ARBA" id="ARBA00023274"/>
    </source>
</evidence>
<keyword evidence="2 4" id="KW-0689">Ribosomal protein</keyword>
<dbReference type="Pfam" id="PF00276">
    <property type="entry name" value="Ribosomal_L23"/>
    <property type="match status" value="1"/>
</dbReference>
<dbReference type="HAMAP" id="MF_01369_B">
    <property type="entry name" value="Ribosomal_uL23_B"/>
    <property type="match status" value="1"/>
</dbReference>
<evidence type="ECO:0000256" key="4">
    <source>
        <dbReference type="HAMAP-Rule" id="MF_01369"/>
    </source>
</evidence>
<organism evidence="5 6">
    <name type="scientific">Frigoriflavimonas asaccharolytica</name>
    <dbReference type="NCBI Taxonomy" id="2735899"/>
    <lineage>
        <taxon>Bacteria</taxon>
        <taxon>Pseudomonadati</taxon>
        <taxon>Bacteroidota</taxon>
        <taxon>Flavobacteriia</taxon>
        <taxon>Flavobacteriales</taxon>
        <taxon>Weeksellaceae</taxon>
        <taxon>Frigoriflavimonas</taxon>
    </lineage>
</organism>
<evidence type="ECO:0000313" key="6">
    <source>
        <dbReference type="Proteomes" id="UP000610746"/>
    </source>
</evidence>
<dbReference type="SUPFAM" id="SSF54189">
    <property type="entry name" value="Ribosomal proteins S24e, L23 and L15e"/>
    <property type="match status" value="1"/>
</dbReference>
<dbReference type="InterPro" id="IPR012678">
    <property type="entry name" value="Ribosomal_uL23/eL15/eS24_sf"/>
</dbReference>
<evidence type="ECO:0000313" key="5">
    <source>
        <dbReference type="EMBL" id="NRS93539.1"/>
    </source>
</evidence>
<dbReference type="Proteomes" id="UP000610746">
    <property type="component" value="Unassembled WGS sequence"/>
</dbReference>
<comment type="similarity">
    <text evidence="1 4">Belongs to the universal ribosomal protein uL23 family.</text>
</comment>
<dbReference type="GO" id="GO:0003735">
    <property type="term" value="F:structural constituent of ribosome"/>
    <property type="evidence" value="ECO:0007669"/>
    <property type="project" value="InterPro"/>
</dbReference>
<comment type="function">
    <text evidence="4">One of the early assembly proteins it binds 23S rRNA. One of the proteins that surrounds the polypeptide exit tunnel on the outside of the ribosome. Forms the main docking site for trigger factor binding to the ribosome.</text>
</comment>
<sequence>MSIIIKPVISEKANYLTELRGDYTFLVNPKANKIQIKNAIEKAYNVKVADVRSMIYAPKVTSKQTKRGMQVGKTNKVKKAVVSLVEGEVIDIFSVENN</sequence>
<dbReference type="PANTHER" id="PTHR11620">
    <property type="entry name" value="60S RIBOSOMAL PROTEIN L23A"/>
    <property type="match status" value="1"/>
</dbReference>
<dbReference type="NCBIfam" id="NF004363">
    <property type="entry name" value="PRK05738.2-4"/>
    <property type="match status" value="1"/>
</dbReference>
<comment type="subunit">
    <text evidence="4">Part of the 50S ribosomal subunit. Contacts protein L29, and trigger factor when it is bound to the ribosome.</text>
</comment>
<name>A0A8J8GC69_9FLAO</name>
<dbReference type="GO" id="GO:0019843">
    <property type="term" value="F:rRNA binding"/>
    <property type="evidence" value="ECO:0007669"/>
    <property type="project" value="UniProtKB-UniRule"/>
</dbReference>
<dbReference type="RefSeq" id="WP_173780095.1">
    <property type="nucleotide sequence ID" value="NZ_JABSNO010000022.1"/>
</dbReference>
<comment type="caution">
    <text evidence="5">The sequence shown here is derived from an EMBL/GenBank/DDBJ whole genome shotgun (WGS) entry which is preliminary data.</text>
</comment>
<dbReference type="AlphaFoldDB" id="A0A8J8GC69"/>
<dbReference type="GO" id="GO:1990904">
    <property type="term" value="C:ribonucleoprotein complex"/>
    <property type="evidence" value="ECO:0007669"/>
    <property type="project" value="UniProtKB-KW"/>
</dbReference>
<protein>
    <recommendedName>
        <fullName evidence="4">Large ribosomal subunit protein uL23</fullName>
    </recommendedName>
</protein>
<evidence type="ECO:0000256" key="1">
    <source>
        <dbReference type="ARBA" id="ARBA00006700"/>
    </source>
</evidence>
<keyword evidence="6" id="KW-1185">Reference proteome</keyword>
<dbReference type="InterPro" id="IPR013025">
    <property type="entry name" value="Ribosomal_uL23-like"/>
</dbReference>